<reference evidence="2" key="1">
    <citation type="journal article" date="2019" name="Int. J. Syst. Evol. Microbiol.">
        <title>The Global Catalogue of Microorganisms (GCM) 10K type strain sequencing project: providing services to taxonomists for standard genome sequencing and annotation.</title>
        <authorList>
            <consortium name="The Broad Institute Genomics Platform"/>
            <consortium name="The Broad Institute Genome Sequencing Center for Infectious Disease"/>
            <person name="Wu L."/>
            <person name="Ma J."/>
        </authorList>
    </citation>
    <scope>NUCLEOTIDE SEQUENCE [LARGE SCALE GENOMIC DNA]</scope>
    <source>
        <strain evidence="2">KACC 14249</strain>
    </source>
</reference>
<evidence type="ECO:0000313" key="2">
    <source>
        <dbReference type="Proteomes" id="UP001596189"/>
    </source>
</evidence>
<dbReference type="RefSeq" id="WP_345717165.1">
    <property type="nucleotide sequence ID" value="NZ_BAABFP010000005.1"/>
</dbReference>
<protein>
    <submittedName>
        <fullName evidence="1">Uncharacterized protein</fullName>
    </submittedName>
</protein>
<organism evidence="1 2">
    <name type="scientific">Angustibacter luteus</name>
    <dbReference type="NCBI Taxonomy" id="658456"/>
    <lineage>
        <taxon>Bacteria</taxon>
        <taxon>Bacillati</taxon>
        <taxon>Actinomycetota</taxon>
        <taxon>Actinomycetes</taxon>
        <taxon>Kineosporiales</taxon>
        <taxon>Kineosporiaceae</taxon>
    </lineage>
</organism>
<comment type="caution">
    <text evidence="1">The sequence shown here is derived from an EMBL/GenBank/DDBJ whole genome shotgun (WGS) entry which is preliminary data.</text>
</comment>
<name>A0ABW1JB66_9ACTN</name>
<proteinExistence type="predicted"/>
<accession>A0ABW1JB66</accession>
<dbReference type="EMBL" id="JBHSRD010000002">
    <property type="protein sequence ID" value="MFC6006320.1"/>
    <property type="molecule type" value="Genomic_DNA"/>
</dbReference>
<gene>
    <name evidence="1" type="ORF">ACFQDO_04180</name>
</gene>
<dbReference type="Proteomes" id="UP001596189">
    <property type="component" value="Unassembled WGS sequence"/>
</dbReference>
<keyword evidence="2" id="KW-1185">Reference proteome</keyword>
<evidence type="ECO:0000313" key="1">
    <source>
        <dbReference type="EMBL" id="MFC6006320.1"/>
    </source>
</evidence>
<sequence length="109" mass="12264">MTVAVRVNGVLSCGAAAEYHGLEIFGRPGIRRAVRLVDAKAQSVLESAARVLLLTHDLGPVQSQVFVDQVGWVNFLMLRFTYRDLQRRPLWVVAVVRETLAGHRRARER</sequence>